<gene>
    <name evidence="8" type="ORF">D5H75_21210</name>
</gene>
<dbReference type="OrthoDB" id="9806579at2"/>
<dbReference type="InterPro" id="IPR015890">
    <property type="entry name" value="Chorismate_C"/>
</dbReference>
<evidence type="ECO:0000256" key="4">
    <source>
        <dbReference type="ARBA" id="ARBA00023235"/>
    </source>
</evidence>
<evidence type="ECO:0000256" key="1">
    <source>
        <dbReference type="ARBA" id="ARBA00000799"/>
    </source>
</evidence>
<proteinExistence type="inferred from homology"/>
<keyword evidence="9" id="KW-1185">Reference proteome</keyword>
<dbReference type="Gene3D" id="3.60.120.10">
    <property type="entry name" value="Anthranilate synthase"/>
    <property type="match status" value="1"/>
</dbReference>
<dbReference type="GO" id="GO:0009697">
    <property type="term" value="P:salicylic acid biosynthetic process"/>
    <property type="evidence" value="ECO:0007669"/>
    <property type="project" value="TreeGrafter"/>
</dbReference>
<evidence type="ECO:0000313" key="9">
    <source>
        <dbReference type="Proteomes" id="UP000265768"/>
    </source>
</evidence>
<dbReference type="EMBL" id="QZEY01000008">
    <property type="protein sequence ID" value="RJL30831.1"/>
    <property type="molecule type" value="Genomic_DNA"/>
</dbReference>
<evidence type="ECO:0000256" key="2">
    <source>
        <dbReference type="ARBA" id="ARBA00005297"/>
    </source>
</evidence>
<dbReference type="GO" id="GO:0008909">
    <property type="term" value="F:isochorismate synthase activity"/>
    <property type="evidence" value="ECO:0007669"/>
    <property type="project" value="UniProtKB-EC"/>
</dbReference>
<comment type="caution">
    <text evidence="8">The sequence shown here is derived from an EMBL/GenBank/DDBJ whole genome shotgun (WGS) entry which is preliminary data.</text>
</comment>
<dbReference type="Proteomes" id="UP000265768">
    <property type="component" value="Unassembled WGS sequence"/>
</dbReference>
<feature type="domain" description="Chorismate-utilising enzyme C-terminal" evidence="7">
    <location>
        <begin position="136"/>
        <end position="388"/>
    </location>
</feature>
<evidence type="ECO:0000313" key="8">
    <source>
        <dbReference type="EMBL" id="RJL30831.1"/>
    </source>
</evidence>
<evidence type="ECO:0000259" key="7">
    <source>
        <dbReference type="Pfam" id="PF00425"/>
    </source>
</evidence>
<evidence type="ECO:0000256" key="3">
    <source>
        <dbReference type="ARBA" id="ARBA00012824"/>
    </source>
</evidence>
<protein>
    <recommendedName>
        <fullName evidence="3">isochorismate synthase</fullName>
        <ecNumber evidence="3">5.4.4.2</ecNumber>
    </recommendedName>
    <alternativeName>
        <fullName evidence="5">Isochorismate mutase</fullName>
    </alternativeName>
</protein>
<feature type="compositionally biased region" description="Pro residues" evidence="6">
    <location>
        <begin position="105"/>
        <end position="119"/>
    </location>
</feature>
<name>A0A3A4AP81_9ACTN</name>
<dbReference type="PANTHER" id="PTHR42839">
    <property type="entry name" value="ISOCHORISMATE SYNTHASE ENTC"/>
    <property type="match status" value="1"/>
</dbReference>
<reference evidence="8 9" key="1">
    <citation type="submission" date="2018-09" db="EMBL/GenBank/DDBJ databases">
        <title>YIM 75507 draft genome.</title>
        <authorList>
            <person name="Tang S."/>
            <person name="Feng Y."/>
        </authorList>
    </citation>
    <scope>NUCLEOTIDE SEQUENCE [LARGE SCALE GENOMIC DNA]</scope>
    <source>
        <strain evidence="8 9">YIM 75507</strain>
    </source>
</reference>
<sequence length="404" mass="41616">MILAPDLATAEDLLAGYPGPASFFFASPRGAFRTDGAYLTVPPSLRPDAHADLPGRVAAALGLARAAGHESPIAVGAIPFAPTADAALVIPERVRRAAPLAGPDAAPPDDPRPPAPPYGPADRGAYRVEEVPGPGEYAEAVRRAVARIEDGELRKVVLSRALRVVARGGHEIGPLVAALAGRDPRAYTFAADLGGGRTLLGASPELLVTRTGGKVVANPLAGSAPRSADPEEDRRRAEALLASAKDRHEHALVVDAVADALRPLCTALDVPAEPELIRTAAMWHLSTVVEGVAAPGVTSLALATALHPTPAVCGTPVEAARTAIAELEPYDRGFYTGMVGWEDADGDGEWVVTIRCGVAEGDRLDLYAGAGIVGASDPAAEVAETGAKFRTMLTALGLETADAR</sequence>
<dbReference type="AlphaFoldDB" id="A0A3A4AP81"/>
<dbReference type="PANTHER" id="PTHR42839:SF2">
    <property type="entry name" value="ISOCHORISMATE SYNTHASE ENTC"/>
    <property type="match status" value="1"/>
</dbReference>
<feature type="region of interest" description="Disordered" evidence="6">
    <location>
        <begin position="99"/>
        <end position="127"/>
    </location>
</feature>
<dbReference type="InterPro" id="IPR005801">
    <property type="entry name" value="ADC_synthase"/>
</dbReference>
<comment type="similarity">
    <text evidence="2">Belongs to the isochorismate synthase family.</text>
</comment>
<evidence type="ECO:0000256" key="5">
    <source>
        <dbReference type="ARBA" id="ARBA00041564"/>
    </source>
</evidence>
<dbReference type="EC" id="5.4.4.2" evidence="3"/>
<dbReference type="SUPFAM" id="SSF56322">
    <property type="entry name" value="ADC synthase"/>
    <property type="match status" value="1"/>
</dbReference>
<dbReference type="InterPro" id="IPR004561">
    <property type="entry name" value="IsoChor_synthase"/>
</dbReference>
<dbReference type="RefSeq" id="WP_119928255.1">
    <property type="nucleotide sequence ID" value="NZ_QZEY01000008.1"/>
</dbReference>
<organism evidence="8 9">
    <name type="scientific">Bailinhaonella thermotolerans</name>
    <dbReference type="NCBI Taxonomy" id="1070861"/>
    <lineage>
        <taxon>Bacteria</taxon>
        <taxon>Bacillati</taxon>
        <taxon>Actinomycetota</taxon>
        <taxon>Actinomycetes</taxon>
        <taxon>Streptosporangiales</taxon>
        <taxon>Streptosporangiaceae</taxon>
        <taxon>Bailinhaonella</taxon>
    </lineage>
</organism>
<comment type="catalytic activity">
    <reaction evidence="1">
        <text>chorismate = isochorismate</text>
        <dbReference type="Rhea" id="RHEA:18985"/>
        <dbReference type="ChEBI" id="CHEBI:29748"/>
        <dbReference type="ChEBI" id="CHEBI:29780"/>
        <dbReference type="EC" id="5.4.4.2"/>
    </reaction>
</comment>
<accession>A0A3A4AP81</accession>
<dbReference type="NCBIfam" id="TIGR00543">
    <property type="entry name" value="isochor_syn"/>
    <property type="match status" value="1"/>
</dbReference>
<dbReference type="Pfam" id="PF00425">
    <property type="entry name" value="Chorismate_bind"/>
    <property type="match status" value="1"/>
</dbReference>
<keyword evidence="4 8" id="KW-0413">Isomerase</keyword>
<evidence type="ECO:0000256" key="6">
    <source>
        <dbReference type="SAM" id="MobiDB-lite"/>
    </source>
</evidence>